<dbReference type="EMBL" id="JAFLRJ010000944">
    <property type="protein sequence ID" value="MBO0517875.1"/>
    <property type="molecule type" value="Genomic_DNA"/>
</dbReference>
<dbReference type="PANTHER" id="PTHR42834:SF1">
    <property type="entry name" value="ENDONUCLEASE_EXONUCLEASE_PHOSPHATASE FAMILY PROTEIN (AFU_ORTHOLOGUE AFUA_3G09210)"/>
    <property type="match status" value="1"/>
</dbReference>
<name>A0A939FIQ4_9ACTN</name>
<keyword evidence="3" id="KW-1185">Reference proteome</keyword>
<dbReference type="Gene3D" id="3.60.10.10">
    <property type="entry name" value="Endonuclease/exonuclease/phosphatase"/>
    <property type="match status" value="1"/>
</dbReference>
<proteinExistence type="predicted"/>
<organism evidence="2 3">
    <name type="scientific">Streptomyces beijiangensis</name>
    <dbReference type="NCBI Taxonomy" id="163361"/>
    <lineage>
        <taxon>Bacteria</taxon>
        <taxon>Bacillati</taxon>
        <taxon>Actinomycetota</taxon>
        <taxon>Actinomycetes</taxon>
        <taxon>Kitasatosporales</taxon>
        <taxon>Streptomycetaceae</taxon>
        <taxon>Streptomyces</taxon>
    </lineage>
</organism>
<comment type="caution">
    <text evidence="2">The sequence shown here is derived from an EMBL/GenBank/DDBJ whole genome shotgun (WGS) entry which is preliminary data.</text>
</comment>
<evidence type="ECO:0000313" key="2">
    <source>
        <dbReference type="EMBL" id="MBO0517875.1"/>
    </source>
</evidence>
<sequence>IANHFSSKGGGDLEGDQPLEGRIQPPNRYSEPQRIEQGKLVNSFVKDLRAIDPKAVVVAAGDFNDFNFSPTLDALRAGRALTSPMNRLPANERYGYVFNGN</sequence>
<dbReference type="InterPro" id="IPR036691">
    <property type="entry name" value="Endo/exonu/phosph_ase_sf"/>
</dbReference>
<gene>
    <name evidence="2" type="ORF">J0695_39985</name>
</gene>
<accession>A0A939FIQ4</accession>
<keyword evidence="2" id="KW-0378">Hydrolase</keyword>
<feature type="non-terminal residue" evidence="2">
    <location>
        <position position="1"/>
    </location>
</feature>
<dbReference type="AlphaFoldDB" id="A0A939FIQ4"/>
<keyword evidence="2" id="KW-0540">Nuclease</keyword>
<feature type="region of interest" description="Disordered" evidence="1">
    <location>
        <begin position="1"/>
        <end position="35"/>
    </location>
</feature>
<dbReference type="GO" id="GO:0004519">
    <property type="term" value="F:endonuclease activity"/>
    <property type="evidence" value="ECO:0007669"/>
    <property type="project" value="UniProtKB-KW"/>
</dbReference>
<evidence type="ECO:0000313" key="3">
    <source>
        <dbReference type="Proteomes" id="UP000664167"/>
    </source>
</evidence>
<feature type="non-terminal residue" evidence="2">
    <location>
        <position position="101"/>
    </location>
</feature>
<protein>
    <submittedName>
        <fullName evidence="2">Endonuclease/exonuclease/phosphatase</fullName>
    </submittedName>
</protein>
<keyword evidence="2" id="KW-0255">Endonuclease</keyword>
<evidence type="ECO:0000256" key="1">
    <source>
        <dbReference type="SAM" id="MobiDB-lite"/>
    </source>
</evidence>
<dbReference type="Proteomes" id="UP000664167">
    <property type="component" value="Unassembled WGS sequence"/>
</dbReference>
<dbReference type="PANTHER" id="PTHR42834">
    <property type="entry name" value="ENDONUCLEASE/EXONUCLEASE/PHOSPHATASE FAMILY PROTEIN (AFU_ORTHOLOGUE AFUA_3G09210)"/>
    <property type="match status" value="1"/>
</dbReference>
<dbReference type="SUPFAM" id="SSF56219">
    <property type="entry name" value="DNase I-like"/>
    <property type="match status" value="1"/>
</dbReference>
<reference evidence="2" key="1">
    <citation type="submission" date="2021-03" db="EMBL/GenBank/DDBJ databases">
        <title>Streptomyces poriferae sp. nov., a novel marine sponge-derived Actinobacteria species with anti-MRSA activity.</title>
        <authorList>
            <person name="Sandoval-Powers M."/>
            <person name="Kralova S."/>
            <person name="Nguyen G.-S."/>
            <person name="Fawwal D."/>
            <person name="Degnes K."/>
            <person name="Klinkenberg G."/>
            <person name="Sletta H."/>
            <person name="Wentzel A."/>
            <person name="Liles M.R."/>
        </authorList>
    </citation>
    <scope>NUCLEOTIDE SEQUENCE</scope>
    <source>
        <strain evidence="2">DSM 41794</strain>
    </source>
</reference>